<dbReference type="InterPro" id="IPR011009">
    <property type="entry name" value="Kinase-like_dom_sf"/>
</dbReference>
<evidence type="ECO:0000313" key="9">
    <source>
        <dbReference type="Proteomes" id="UP000193922"/>
    </source>
</evidence>
<dbReference type="SUPFAM" id="SSF56112">
    <property type="entry name" value="Protein kinase-like (PK-like)"/>
    <property type="match status" value="1"/>
</dbReference>
<evidence type="ECO:0000256" key="3">
    <source>
        <dbReference type="ARBA" id="ARBA00022777"/>
    </source>
</evidence>
<protein>
    <submittedName>
        <fullName evidence="8">Kinase-like protein</fullName>
    </submittedName>
</protein>
<evidence type="ECO:0000259" key="7">
    <source>
        <dbReference type="PROSITE" id="PS50011"/>
    </source>
</evidence>
<dbReference type="GO" id="GO:0005737">
    <property type="term" value="C:cytoplasm"/>
    <property type="evidence" value="ECO:0007669"/>
    <property type="project" value="TreeGrafter"/>
</dbReference>
<feature type="binding site" evidence="5">
    <location>
        <position position="43"/>
    </location>
    <ligand>
        <name>ATP</name>
        <dbReference type="ChEBI" id="CHEBI:30616"/>
    </ligand>
</feature>
<dbReference type="PROSITE" id="PS50011">
    <property type="entry name" value="PROTEIN_KINASE_DOM"/>
    <property type="match status" value="1"/>
</dbReference>
<evidence type="ECO:0000256" key="2">
    <source>
        <dbReference type="ARBA" id="ARBA00022741"/>
    </source>
</evidence>
<dbReference type="EMBL" id="MCFD01000015">
    <property type="protein sequence ID" value="ORX66451.1"/>
    <property type="molecule type" value="Genomic_DNA"/>
</dbReference>
<dbReference type="InterPro" id="IPR050339">
    <property type="entry name" value="CC_SR_Kinase"/>
</dbReference>
<keyword evidence="1" id="KW-0808">Transferase</keyword>
<dbReference type="PANTHER" id="PTHR11042:SF187">
    <property type="entry name" value="EUKARYOTIC TRANSLATION INITIATION FACTOR 2-ALPHA KINASE 2"/>
    <property type="match status" value="1"/>
</dbReference>
<evidence type="ECO:0000256" key="4">
    <source>
        <dbReference type="ARBA" id="ARBA00022840"/>
    </source>
</evidence>
<dbReference type="AlphaFoldDB" id="A0A1Y1VYW1"/>
<dbReference type="OrthoDB" id="1405469at2759"/>
<dbReference type="GeneID" id="63808558"/>
<dbReference type="Pfam" id="PF00069">
    <property type="entry name" value="Pkinase"/>
    <property type="match status" value="1"/>
</dbReference>
<evidence type="ECO:0000256" key="1">
    <source>
        <dbReference type="ARBA" id="ARBA00022679"/>
    </source>
</evidence>
<keyword evidence="4 5" id="KW-0067">ATP-binding</keyword>
<feature type="region of interest" description="Disordered" evidence="6">
    <location>
        <begin position="122"/>
        <end position="172"/>
    </location>
</feature>
<dbReference type="STRING" id="61395.A0A1Y1VYW1"/>
<name>A0A1Y1VYW1_9FUNG</name>
<dbReference type="PANTHER" id="PTHR11042">
    <property type="entry name" value="EUKARYOTIC TRANSLATION INITIATION FACTOR 2-ALPHA KINASE EIF2-ALPHA KINASE -RELATED"/>
    <property type="match status" value="1"/>
</dbReference>
<keyword evidence="9" id="KW-1185">Reference proteome</keyword>
<keyword evidence="2 5" id="KW-0547">Nucleotide-binding</keyword>
<comment type="caution">
    <text evidence="8">The sequence shown here is derived from an EMBL/GenBank/DDBJ whole genome shotgun (WGS) entry which is preliminary data.</text>
</comment>
<reference evidence="8 9" key="1">
    <citation type="submission" date="2016-07" db="EMBL/GenBank/DDBJ databases">
        <title>Pervasive Adenine N6-methylation of Active Genes in Fungi.</title>
        <authorList>
            <consortium name="DOE Joint Genome Institute"/>
            <person name="Mondo S.J."/>
            <person name="Dannebaum R.O."/>
            <person name="Kuo R.C."/>
            <person name="Labutti K."/>
            <person name="Haridas S."/>
            <person name="Kuo A."/>
            <person name="Salamov A."/>
            <person name="Ahrendt S.R."/>
            <person name="Lipzen A."/>
            <person name="Sullivan W."/>
            <person name="Andreopoulos W.B."/>
            <person name="Clum A."/>
            <person name="Lindquist E."/>
            <person name="Daum C."/>
            <person name="Ramamoorthy G.K."/>
            <person name="Gryganskyi A."/>
            <person name="Culley D."/>
            <person name="Magnuson J.K."/>
            <person name="James T.Y."/>
            <person name="O'Malley M.A."/>
            <person name="Stajich J.E."/>
            <person name="Spatafora J.W."/>
            <person name="Visel A."/>
            <person name="Grigoriev I.V."/>
        </authorList>
    </citation>
    <scope>NUCLEOTIDE SEQUENCE [LARGE SCALE GENOMIC DNA]</scope>
    <source>
        <strain evidence="8 9">ATCC 12442</strain>
    </source>
</reference>
<feature type="domain" description="Protein kinase" evidence="7">
    <location>
        <begin position="14"/>
        <end position="215"/>
    </location>
</feature>
<sequence length="215" mass="24123">MVMDMHRSRYHDDFIQLRCLGKGGFGKVYEVRNKLDGRRYAVKQIRIKGEITAEKTLREIKTLANLDHPNIVRYYSSWIEVTKIRRKGSSQKSSFGNHRLAHSTSPLAAMYGMPFGAHAAMSGGLDRSATPDSQRRHQELTVSSNESESDSELASGTHMQPLRNPFGRRRGSVLPAANGRAVGLNTASEPVTAYCNQRHGLFWRQVLHWRGGSDA</sequence>
<dbReference type="PROSITE" id="PS00107">
    <property type="entry name" value="PROTEIN_KINASE_ATP"/>
    <property type="match status" value="1"/>
</dbReference>
<evidence type="ECO:0000256" key="6">
    <source>
        <dbReference type="SAM" id="MobiDB-lite"/>
    </source>
</evidence>
<proteinExistence type="predicted"/>
<accession>A0A1Y1VYW1</accession>
<keyword evidence="3 8" id="KW-0418">Kinase</keyword>
<evidence type="ECO:0000256" key="5">
    <source>
        <dbReference type="PROSITE-ProRule" id="PRU10141"/>
    </source>
</evidence>
<dbReference type="RefSeq" id="XP_040740439.1">
    <property type="nucleotide sequence ID" value="XM_040891910.1"/>
</dbReference>
<gene>
    <name evidence="8" type="ORF">DL89DRAFT_63887</name>
</gene>
<dbReference type="Gene3D" id="3.30.200.20">
    <property type="entry name" value="Phosphorylase Kinase, domain 1"/>
    <property type="match status" value="1"/>
</dbReference>
<feature type="compositionally biased region" description="Polar residues" evidence="6">
    <location>
        <begin position="140"/>
        <end position="158"/>
    </location>
</feature>
<dbReference type="InterPro" id="IPR000719">
    <property type="entry name" value="Prot_kinase_dom"/>
</dbReference>
<dbReference type="GO" id="GO:0005634">
    <property type="term" value="C:nucleus"/>
    <property type="evidence" value="ECO:0007669"/>
    <property type="project" value="TreeGrafter"/>
</dbReference>
<evidence type="ECO:0000313" key="8">
    <source>
        <dbReference type="EMBL" id="ORX66451.1"/>
    </source>
</evidence>
<dbReference type="GO" id="GO:0004694">
    <property type="term" value="F:eukaryotic translation initiation factor 2alpha kinase activity"/>
    <property type="evidence" value="ECO:0007669"/>
    <property type="project" value="TreeGrafter"/>
</dbReference>
<dbReference type="GO" id="GO:0005524">
    <property type="term" value="F:ATP binding"/>
    <property type="evidence" value="ECO:0007669"/>
    <property type="project" value="UniProtKB-UniRule"/>
</dbReference>
<organism evidence="8 9">
    <name type="scientific">Linderina pennispora</name>
    <dbReference type="NCBI Taxonomy" id="61395"/>
    <lineage>
        <taxon>Eukaryota</taxon>
        <taxon>Fungi</taxon>
        <taxon>Fungi incertae sedis</taxon>
        <taxon>Zoopagomycota</taxon>
        <taxon>Kickxellomycotina</taxon>
        <taxon>Kickxellomycetes</taxon>
        <taxon>Kickxellales</taxon>
        <taxon>Kickxellaceae</taxon>
        <taxon>Linderina</taxon>
    </lineage>
</organism>
<dbReference type="Proteomes" id="UP000193922">
    <property type="component" value="Unassembled WGS sequence"/>
</dbReference>
<dbReference type="SMART" id="SM00220">
    <property type="entry name" value="S_TKc"/>
    <property type="match status" value="1"/>
</dbReference>
<dbReference type="InterPro" id="IPR017441">
    <property type="entry name" value="Protein_kinase_ATP_BS"/>
</dbReference>